<organism evidence="2 3">
    <name type="scientific">Croceifilum oryzae</name>
    <dbReference type="NCBI Taxonomy" id="1553429"/>
    <lineage>
        <taxon>Bacteria</taxon>
        <taxon>Bacillati</taxon>
        <taxon>Bacillota</taxon>
        <taxon>Bacilli</taxon>
        <taxon>Bacillales</taxon>
        <taxon>Thermoactinomycetaceae</taxon>
        <taxon>Croceifilum</taxon>
    </lineage>
</organism>
<keyword evidence="1" id="KW-1133">Transmembrane helix</keyword>
<evidence type="ECO:0000256" key="1">
    <source>
        <dbReference type="SAM" id="Phobius"/>
    </source>
</evidence>
<dbReference type="AlphaFoldDB" id="A0AAJ1TKW3"/>
<feature type="transmembrane region" description="Helical" evidence="1">
    <location>
        <begin position="7"/>
        <end position="27"/>
    </location>
</feature>
<gene>
    <name evidence="2" type="ORF">J2Z48_002966</name>
</gene>
<keyword evidence="1" id="KW-0812">Transmembrane</keyword>
<keyword evidence="3" id="KW-1185">Reference proteome</keyword>
<dbReference type="EMBL" id="JAUSUV010000017">
    <property type="protein sequence ID" value="MDQ0418762.1"/>
    <property type="molecule type" value="Genomic_DNA"/>
</dbReference>
<accession>A0AAJ1TKW3</accession>
<evidence type="ECO:0000313" key="2">
    <source>
        <dbReference type="EMBL" id="MDQ0418762.1"/>
    </source>
</evidence>
<dbReference type="Proteomes" id="UP001238450">
    <property type="component" value="Unassembled WGS sequence"/>
</dbReference>
<dbReference type="RefSeq" id="WP_307254689.1">
    <property type="nucleotide sequence ID" value="NZ_JAUSUV010000017.1"/>
</dbReference>
<reference evidence="2 3" key="1">
    <citation type="submission" date="2023-07" db="EMBL/GenBank/DDBJ databases">
        <title>Genomic Encyclopedia of Type Strains, Phase IV (KMG-IV): sequencing the most valuable type-strain genomes for metagenomic binning, comparative biology and taxonomic classification.</title>
        <authorList>
            <person name="Goeker M."/>
        </authorList>
    </citation>
    <scope>NUCLEOTIDE SEQUENCE [LARGE SCALE GENOMIC DNA]</scope>
    <source>
        <strain evidence="2 3">DSM 46876</strain>
    </source>
</reference>
<protein>
    <submittedName>
        <fullName evidence="2">Uncharacterized protein</fullName>
    </submittedName>
</protein>
<name>A0AAJ1TKW3_9BACL</name>
<comment type="caution">
    <text evidence="2">The sequence shown here is derived from an EMBL/GenBank/DDBJ whole genome shotgun (WGS) entry which is preliminary data.</text>
</comment>
<keyword evidence="1" id="KW-0472">Membrane</keyword>
<evidence type="ECO:0000313" key="3">
    <source>
        <dbReference type="Proteomes" id="UP001238450"/>
    </source>
</evidence>
<proteinExistence type="predicted"/>
<sequence>MIPKKRWIPALILFGLLIAGGGFWYLYDDRVDVTIEIVDEENVPQKVDLFVVESGEMYPFRPSSTDASGKLRLKLEPSLYRFDVLTDSSWEEIDEKKEVSKENSKFRFVLKKRSINK</sequence>